<dbReference type="AlphaFoldDB" id="A4U213"/>
<protein>
    <recommendedName>
        <fullName evidence="1">Branched-chain amino acid ATP-binding cassette transporter C-terminal domain-containing protein</fullName>
    </recommendedName>
</protein>
<organism evidence="2">
    <name type="scientific">Magnetospirillum gryphiswaldense</name>
    <dbReference type="NCBI Taxonomy" id="55518"/>
    <lineage>
        <taxon>Bacteria</taxon>
        <taxon>Pseudomonadati</taxon>
        <taxon>Pseudomonadota</taxon>
        <taxon>Alphaproteobacteria</taxon>
        <taxon>Rhodospirillales</taxon>
        <taxon>Rhodospirillaceae</taxon>
        <taxon>Magnetospirillum</taxon>
    </lineage>
</organism>
<gene>
    <name evidence="2" type="ORF">MGR_2752</name>
</gene>
<dbReference type="Pfam" id="PF12399">
    <property type="entry name" value="BCA_ABC_TP_C"/>
    <property type="match status" value="1"/>
</dbReference>
<dbReference type="EMBL" id="CU459003">
    <property type="protein sequence ID" value="CAM76920.1"/>
    <property type="molecule type" value="Genomic_DNA"/>
</dbReference>
<evidence type="ECO:0000259" key="1">
    <source>
        <dbReference type="Pfam" id="PF12399"/>
    </source>
</evidence>
<sequence>MVADLSDTIFVLKLGKVLAEGPYSEMSQNPEAIEAYMGHGVGSHALRQWCFAEGDRTVSLGWGIPHTARYEV</sequence>
<evidence type="ECO:0000313" key="2">
    <source>
        <dbReference type="EMBL" id="CAM76920.1"/>
    </source>
</evidence>
<feature type="domain" description="Branched-chain amino acid ATP-binding cassette transporter C-terminal" evidence="1">
    <location>
        <begin position="16"/>
        <end position="40"/>
    </location>
</feature>
<name>A4U213_9PROT</name>
<dbReference type="InterPro" id="IPR032823">
    <property type="entry name" value="BCA_ABC_TP_C"/>
</dbReference>
<reference evidence="2" key="1">
    <citation type="journal article" date="2007" name="J. Bacteriol.">
        <title>Comparative genome analysis of four magnetotactic bacteria reveals a complex set of group-specific genes implicated in magnetosome biomineralization and function.</title>
        <authorList>
            <person name="Richter M."/>
            <person name="Kube M."/>
            <person name="Bazylinski D.A."/>
            <person name="Lombardot T."/>
            <person name="Gloeckner F.O."/>
            <person name="Reinhardt R."/>
            <person name="Schueler D."/>
        </authorList>
    </citation>
    <scope>NUCLEOTIDE SEQUENCE</scope>
    <source>
        <strain evidence="2">MSR-1</strain>
    </source>
</reference>
<proteinExistence type="predicted"/>
<accession>A4U213</accession>